<gene>
    <name evidence="1" type="ORF">L6452_03394</name>
</gene>
<reference evidence="2" key="1">
    <citation type="journal article" date="2022" name="Mol. Ecol. Resour.">
        <title>The genomes of chicory, endive, great burdock and yacon provide insights into Asteraceae palaeo-polyploidization history and plant inulin production.</title>
        <authorList>
            <person name="Fan W."/>
            <person name="Wang S."/>
            <person name="Wang H."/>
            <person name="Wang A."/>
            <person name="Jiang F."/>
            <person name="Liu H."/>
            <person name="Zhao H."/>
            <person name="Xu D."/>
            <person name="Zhang Y."/>
        </authorList>
    </citation>
    <scope>NUCLEOTIDE SEQUENCE [LARGE SCALE GENOMIC DNA]</scope>
    <source>
        <strain evidence="2">cv. Niubang</strain>
    </source>
</reference>
<keyword evidence="2" id="KW-1185">Reference proteome</keyword>
<evidence type="ECO:0000313" key="2">
    <source>
        <dbReference type="Proteomes" id="UP001055879"/>
    </source>
</evidence>
<dbReference type="EMBL" id="CM042047">
    <property type="protein sequence ID" value="KAI3772213.1"/>
    <property type="molecule type" value="Genomic_DNA"/>
</dbReference>
<comment type="caution">
    <text evidence="1">The sequence shown here is derived from an EMBL/GenBank/DDBJ whole genome shotgun (WGS) entry which is preliminary data.</text>
</comment>
<sequence>MEMVADGKGCGLDVNSCYEPDNILGNPATYQKGGVYYYSERGGQLIDLNAFRDTLWQKCNLDNPQLSSFGSEVKLNE</sequence>
<name>A0ACB9FMP0_ARCLA</name>
<protein>
    <submittedName>
        <fullName evidence="1">Uncharacterized protein</fullName>
    </submittedName>
</protein>
<accession>A0ACB9FMP0</accession>
<reference evidence="1 2" key="2">
    <citation type="journal article" date="2022" name="Mol. Ecol. Resour.">
        <title>The genomes of chicory, endive, great burdock and yacon provide insights into Asteraceae paleo-polyploidization history and plant inulin production.</title>
        <authorList>
            <person name="Fan W."/>
            <person name="Wang S."/>
            <person name="Wang H."/>
            <person name="Wang A."/>
            <person name="Jiang F."/>
            <person name="Liu H."/>
            <person name="Zhao H."/>
            <person name="Xu D."/>
            <person name="Zhang Y."/>
        </authorList>
    </citation>
    <scope>NUCLEOTIDE SEQUENCE [LARGE SCALE GENOMIC DNA]</scope>
    <source>
        <strain evidence="2">cv. Niubang</strain>
    </source>
</reference>
<evidence type="ECO:0000313" key="1">
    <source>
        <dbReference type="EMBL" id="KAI3772213.1"/>
    </source>
</evidence>
<dbReference type="Proteomes" id="UP001055879">
    <property type="component" value="Linkage Group LG01"/>
</dbReference>
<proteinExistence type="predicted"/>
<organism evidence="1 2">
    <name type="scientific">Arctium lappa</name>
    <name type="common">Greater burdock</name>
    <name type="synonym">Lappa major</name>
    <dbReference type="NCBI Taxonomy" id="4217"/>
    <lineage>
        <taxon>Eukaryota</taxon>
        <taxon>Viridiplantae</taxon>
        <taxon>Streptophyta</taxon>
        <taxon>Embryophyta</taxon>
        <taxon>Tracheophyta</taxon>
        <taxon>Spermatophyta</taxon>
        <taxon>Magnoliopsida</taxon>
        <taxon>eudicotyledons</taxon>
        <taxon>Gunneridae</taxon>
        <taxon>Pentapetalae</taxon>
        <taxon>asterids</taxon>
        <taxon>campanulids</taxon>
        <taxon>Asterales</taxon>
        <taxon>Asteraceae</taxon>
        <taxon>Carduoideae</taxon>
        <taxon>Cardueae</taxon>
        <taxon>Arctiinae</taxon>
        <taxon>Arctium</taxon>
    </lineage>
</organism>